<dbReference type="GO" id="GO:0031072">
    <property type="term" value="F:heat shock protein binding"/>
    <property type="evidence" value="ECO:0007669"/>
    <property type="project" value="TreeGrafter"/>
</dbReference>
<dbReference type="CDD" id="cd06257">
    <property type="entry name" value="DnaJ"/>
    <property type="match status" value="1"/>
</dbReference>
<evidence type="ECO:0000313" key="3">
    <source>
        <dbReference type="WBParaSite" id="PDA_v2.g17215.t1"/>
    </source>
</evidence>
<dbReference type="InterPro" id="IPR036869">
    <property type="entry name" value="J_dom_sf"/>
</dbReference>
<dbReference type="SMART" id="SM00271">
    <property type="entry name" value="DnaJ"/>
    <property type="match status" value="1"/>
</dbReference>
<sequence>MSSTISKNCFEAFQTDDFYTILGITAEEKEDLTDAILKKAYHRKSMEWHPDKRREEGAVAKFQVVADAYRILLDPRMKAIYDAEGLVDDDNFVSSNDEVVNGQEEVQIFNNDQEEVPLYFIIEAPGYEIRQRISGTTTIFVFDFNDPTKFYHFYCHGRNVYSCTKCQKKKHICNASLGERSNGEQYIKMKNDHVCEPIEYYDDETVTITNFEEYKSENGQELFIFDDDDRSNFYKYYYLKPQKCYVCAQCQKNGGKMTQAIIIPKTGELVAEAFHLCLPQPYIPKIKEPNFLIRETKSGNPQITVFADKSKKSCYKFKWHKKSGYVCCNKKCSITGRILKPAKGKKFFQLYKQHKCNPVPYKSS</sequence>
<evidence type="ECO:0000259" key="1">
    <source>
        <dbReference type="PROSITE" id="PS50076"/>
    </source>
</evidence>
<dbReference type="PANTHER" id="PTHR44144">
    <property type="entry name" value="DNAJ HOMOLOG SUBFAMILY C MEMBER 9"/>
    <property type="match status" value="1"/>
</dbReference>
<dbReference type="GO" id="GO:0005737">
    <property type="term" value="C:cytoplasm"/>
    <property type="evidence" value="ECO:0007669"/>
    <property type="project" value="TreeGrafter"/>
</dbReference>
<dbReference type="Gene3D" id="1.10.287.110">
    <property type="entry name" value="DnaJ domain"/>
    <property type="match status" value="1"/>
</dbReference>
<dbReference type="GO" id="GO:0005634">
    <property type="term" value="C:nucleus"/>
    <property type="evidence" value="ECO:0007669"/>
    <property type="project" value="TreeGrafter"/>
</dbReference>
<reference evidence="3" key="1">
    <citation type="submission" date="2022-11" db="UniProtKB">
        <authorList>
            <consortium name="WormBaseParasite"/>
        </authorList>
    </citation>
    <scope>IDENTIFICATION</scope>
</reference>
<dbReference type="AlphaFoldDB" id="A0A914PMN6"/>
<dbReference type="SUPFAM" id="SSF46565">
    <property type="entry name" value="Chaperone J-domain"/>
    <property type="match status" value="1"/>
</dbReference>
<name>A0A914PMN6_9BILA</name>
<dbReference type="Pfam" id="PF00226">
    <property type="entry name" value="DnaJ"/>
    <property type="match status" value="1"/>
</dbReference>
<dbReference type="PROSITE" id="PS50076">
    <property type="entry name" value="DNAJ_2"/>
    <property type="match status" value="1"/>
</dbReference>
<dbReference type="InterPro" id="IPR001623">
    <property type="entry name" value="DnaJ_domain"/>
</dbReference>
<evidence type="ECO:0000313" key="2">
    <source>
        <dbReference type="Proteomes" id="UP000887578"/>
    </source>
</evidence>
<feature type="domain" description="J" evidence="1">
    <location>
        <begin position="17"/>
        <end position="85"/>
    </location>
</feature>
<keyword evidence="2" id="KW-1185">Reference proteome</keyword>
<proteinExistence type="predicted"/>
<dbReference type="Proteomes" id="UP000887578">
    <property type="component" value="Unplaced"/>
</dbReference>
<accession>A0A914PMN6</accession>
<dbReference type="PANTHER" id="PTHR44144:SF1">
    <property type="entry name" value="DNAJ HOMOLOG SUBFAMILY C MEMBER 9"/>
    <property type="match status" value="1"/>
</dbReference>
<dbReference type="PRINTS" id="PR00625">
    <property type="entry name" value="JDOMAIN"/>
</dbReference>
<dbReference type="WBParaSite" id="PDA_v2.g17215.t1">
    <property type="protein sequence ID" value="PDA_v2.g17215.t1"/>
    <property type="gene ID" value="PDA_v2.g17215"/>
</dbReference>
<protein>
    <submittedName>
        <fullName evidence="3">J domain-containing protein</fullName>
    </submittedName>
</protein>
<organism evidence="2 3">
    <name type="scientific">Panagrolaimus davidi</name>
    <dbReference type="NCBI Taxonomy" id="227884"/>
    <lineage>
        <taxon>Eukaryota</taxon>
        <taxon>Metazoa</taxon>
        <taxon>Ecdysozoa</taxon>
        <taxon>Nematoda</taxon>
        <taxon>Chromadorea</taxon>
        <taxon>Rhabditida</taxon>
        <taxon>Tylenchina</taxon>
        <taxon>Panagrolaimomorpha</taxon>
        <taxon>Panagrolaimoidea</taxon>
        <taxon>Panagrolaimidae</taxon>
        <taxon>Panagrolaimus</taxon>
    </lineage>
</organism>
<dbReference type="InterPro" id="IPR052594">
    <property type="entry name" value="J_domain-containing_protein"/>
</dbReference>